<evidence type="ECO:0000256" key="3">
    <source>
        <dbReference type="ARBA" id="ARBA00022475"/>
    </source>
</evidence>
<evidence type="ECO:0000313" key="10">
    <source>
        <dbReference type="EMBL" id="OGE77280.1"/>
    </source>
</evidence>
<keyword evidence="7 9" id="KW-0811">Translocation</keyword>
<dbReference type="PANTHER" id="PTHR33910">
    <property type="entry name" value="PROTEIN TRANSLOCASE SUBUNIT SECE"/>
    <property type="match status" value="1"/>
</dbReference>
<evidence type="ECO:0000256" key="8">
    <source>
        <dbReference type="ARBA" id="ARBA00023136"/>
    </source>
</evidence>
<dbReference type="InterPro" id="IPR005807">
    <property type="entry name" value="SecE_bac"/>
</dbReference>
<keyword evidence="8 9" id="KW-0472">Membrane</keyword>
<keyword evidence="4 9" id="KW-0812">Transmembrane</keyword>
<organism evidence="10 11">
    <name type="scientific">Candidatus Daviesbacteria bacterium RIFCSPLOWO2_02_FULL_41_8</name>
    <dbReference type="NCBI Taxonomy" id="1797798"/>
    <lineage>
        <taxon>Bacteria</taxon>
        <taxon>Candidatus Daviesiibacteriota</taxon>
    </lineage>
</organism>
<evidence type="ECO:0000256" key="5">
    <source>
        <dbReference type="ARBA" id="ARBA00022927"/>
    </source>
</evidence>
<dbReference type="Gene3D" id="1.20.5.1030">
    <property type="entry name" value="Preprotein translocase secy subunit"/>
    <property type="match status" value="1"/>
</dbReference>
<evidence type="ECO:0000256" key="6">
    <source>
        <dbReference type="ARBA" id="ARBA00022989"/>
    </source>
</evidence>
<dbReference type="AlphaFoldDB" id="A0A1F5NIM8"/>
<evidence type="ECO:0000256" key="1">
    <source>
        <dbReference type="ARBA" id="ARBA00004370"/>
    </source>
</evidence>
<keyword evidence="3 9" id="KW-1003">Cell membrane</keyword>
<evidence type="ECO:0000313" key="11">
    <source>
        <dbReference type="Proteomes" id="UP000176578"/>
    </source>
</evidence>
<dbReference type="Proteomes" id="UP000176578">
    <property type="component" value="Unassembled WGS sequence"/>
</dbReference>
<dbReference type="GO" id="GO:0005886">
    <property type="term" value="C:plasma membrane"/>
    <property type="evidence" value="ECO:0007669"/>
    <property type="project" value="UniProtKB-SubCell"/>
</dbReference>
<gene>
    <name evidence="9" type="primary">secE</name>
    <name evidence="10" type="ORF">A3J19_00820</name>
</gene>
<dbReference type="PROSITE" id="PS01067">
    <property type="entry name" value="SECE_SEC61G"/>
    <property type="match status" value="1"/>
</dbReference>
<sequence>MNIFGFLKEVKEELLKVAWPSREQTIRYTILVVIVAVAVGLFLGGLDYILTVLTAFILDQYGQ</sequence>
<comment type="function">
    <text evidence="9">Essential subunit of the Sec protein translocation channel SecYEG. Clamps together the 2 halves of SecY. May contact the channel plug during translocation.</text>
</comment>
<comment type="subunit">
    <text evidence="9">Component of the Sec protein translocase complex. Heterotrimer consisting of SecY, SecE and SecG subunits. The heterotrimers can form oligomers, although 1 heterotrimer is thought to be able to translocate proteins. Interacts with the ribosome. Interacts with SecDF, and other proteins may be involved. Interacts with SecA.</text>
</comment>
<dbReference type="InterPro" id="IPR001901">
    <property type="entry name" value="Translocase_SecE/Sec61-g"/>
</dbReference>
<dbReference type="GO" id="GO:0043952">
    <property type="term" value="P:protein transport by the Sec complex"/>
    <property type="evidence" value="ECO:0007669"/>
    <property type="project" value="UniProtKB-UniRule"/>
</dbReference>
<comment type="subcellular location">
    <subcellularLocation>
        <location evidence="9">Cell membrane</location>
        <topology evidence="9">Single-pass membrane protein</topology>
    </subcellularLocation>
    <subcellularLocation>
        <location evidence="1">Membrane</location>
    </subcellularLocation>
</comment>
<feature type="transmembrane region" description="Helical" evidence="9">
    <location>
        <begin position="30"/>
        <end position="58"/>
    </location>
</feature>
<dbReference type="GO" id="GO:0009306">
    <property type="term" value="P:protein secretion"/>
    <property type="evidence" value="ECO:0007669"/>
    <property type="project" value="UniProtKB-UniRule"/>
</dbReference>
<evidence type="ECO:0000256" key="7">
    <source>
        <dbReference type="ARBA" id="ARBA00023010"/>
    </source>
</evidence>
<dbReference type="EMBL" id="MFDZ01000058">
    <property type="protein sequence ID" value="OGE77280.1"/>
    <property type="molecule type" value="Genomic_DNA"/>
</dbReference>
<evidence type="ECO:0000256" key="9">
    <source>
        <dbReference type="HAMAP-Rule" id="MF_00422"/>
    </source>
</evidence>
<protein>
    <recommendedName>
        <fullName evidence="9">Protein translocase subunit SecE</fullName>
    </recommendedName>
</protein>
<dbReference type="HAMAP" id="MF_00422">
    <property type="entry name" value="SecE"/>
    <property type="match status" value="1"/>
</dbReference>
<keyword evidence="2 9" id="KW-0813">Transport</keyword>
<reference evidence="10 11" key="1">
    <citation type="journal article" date="2016" name="Nat. Commun.">
        <title>Thousands of microbial genomes shed light on interconnected biogeochemical processes in an aquifer system.</title>
        <authorList>
            <person name="Anantharaman K."/>
            <person name="Brown C.T."/>
            <person name="Hug L.A."/>
            <person name="Sharon I."/>
            <person name="Castelle C.J."/>
            <person name="Probst A.J."/>
            <person name="Thomas B.C."/>
            <person name="Singh A."/>
            <person name="Wilkins M.J."/>
            <person name="Karaoz U."/>
            <person name="Brodie E.L."/>
            <person name="Williams K.H."/>
            <person name="Hubbard S.S."/>
            <person name="Banfield J.F."/>
        </authorList>
    </citation>
    <scope>NUCLEOTIDE SEQUENCE [LARGE SCALE GENOMIC DNA]</scope>
</reference>
<dbReference type="InterPro" id="IPR038379">
    <property type="entry name" value="SecE_sf"/>
</dbReference>
<evidence type="ECO:0000256" key="2">
    <source>
        <dbReference type="ARBA" id="ARBA00022448"/>
    </source>
</evidence>
<keyword evidence="6 9" id="KW-1133">Transmembrane helix</keyword>
<dbReference type="Pfam" id="PF00584">
    <property type="entry name" value="SecE"/>
    <property type="match status" value="1"/>
</dbReference>
<keyword evidence="5 9" id="KW-0653">Protein transport</keyword>
<dbReference type="GO" id="GO:0006605">
    <property type="term" value="P:protein targeting"/>
    <property type="evidence" value="ECO:0007669"/>
    <property type="project" value="UniProtKB-UniRule"/>
</dbReference>
<comment type="caution">
    <text evidence="10">The sequence shown here is derived from an EMBL/GenBank/DDBJ whole genome shotgun (WGS) entry which is preliminary data.</text>
</comment>
<name>A0A1F5NIM8_9BACT</name>
<accession>A0A1F5NIM8</accession>
<dbReference type="PANTHER" id="PTHR33910:SF1">
    <property type="entry name" value="PROTEIN TRANSLOCASE SUBUNIT SECE"/>
    <property type="match status" value="1"/>
</dbReference>
<evidence type="ECO:0000256" key="4">
    <source>
        <dbReference type="ARBA" id="ARBA00022692"/>
    </source>
</evidence>
<dbReference type="GO" id="GO:0065002">
    <property type="term" value="P:intracellular protein transmembrane transport"/>
    <property type="evidence" value="ECO:0007669"/>
    <property type="project" value="UniProtKB-UniRule"/>
</dbReference>
<proteinExistence type="inferred from homology"/>
<comment type="similarity">
    <text evidence="9">Belongs to the SecE/SEC61-gamma family.</text>
</comment>
<dbReference type="NCBIfam" id="TIGR00964">
    <property type="entry name" value="secE_bact"/>
    <property type="match status" value="1"/>
</dbReference>
<dbReference type="GO" id="GO:0008320">
    <property type="term" value="F:protein transmembrane transporter activity"/>
    <property type="evidence" value="ECO:0007669"/>
    <property type="project" value="UniProtKB-UniRule"/>
</dbReference>